<dbReference type="Gene3D" id="3.40.50.12610">
    <property type="match status" value="1"/>
</dbReference>
<accession>A0A150IY21</accession>
<feature type="transmembrane region" description="Helical" evidence="17">
    <location>
        <begin position="282"/>
        <end position="302"/>
    </location>
</feature>
<keyword evidence="12 17" id="KW-1133">Transmembrane helix</keyword>
<sequence length="717" mass="81962">MVKGKGKKVDKTINKEKFSFKKLNIFDNYIVIIGLVFSAVMGYYLRSWPLRFERLLGYDPYFFLREATYYLLGGLPKIDPMAPTVVRSFVAEDLQGLPILTSMISRVTGIDLLKVHMYLPIFIGIIGAILMYFVALKAWENKYVAVISSFFLAIMPAFIYRTAGGGMWKDTVGSFFFILFMLIALFIIKEKERNKIIIYGALSLVVLILYANTFGNFFFVPLIVATYVLFKPFIKETKKIKNITLKDKILKDLDMWVLVGVCLVSLIYANFLIPPYKLESLRIYLALLGLGFAAIINLVGYFAKDRRYYVAFMAVLSVILIAIAEFVLNYNIIGYLFRSIDISGISGQGQASTFSDFLDKFYMFPVMAAIGVVYGVYLILNNKYAKPTLFLLSTFAFNTFMSYQMLRNAFFGGITFAIIAAFGFLGIYEFLTNKYSKNSALTITVIVLLVFSSLSLYNPLDQRYGGSIPYRTSQSPHLEDNWLSALIWLSENTPQEEIVCNWWDYGYWIQTVGRRRTISDGMRSGMGPWISGFGEFLGATDSTGIQKIVAMEQEAYRTTGNNFRMNYVLVDQSLLVKTSVLNSVIGRDTFRTAYFYFKGTSKLNNATTYIYESGGTRLFLVTDDTNTYCYIEQNNQRYGVSNFVVENPNGQNFVYENVQYTFQSIPQIIYISPQNAIMMPDTIKDTLFVRLIVYETGLKNYNLVYDNGYVKIYRILR</sequence>
<comment type="catalytic activity">
    <reaction evidence="16">
        <text>an archaeal dolichyl phosphooligosaccharide + [protein]-L-asparagine = an archaeal dolichyl phosphate + a glycoprotein with the oligosaccharide chain attached by N-beta-D-glycosyl linkage to a protein L-asparagine.</text>
        <dbReference type="EC" id="2.4.99.21"/>
    </reaction>
</comment>
<evidence type="ECO:0000256" key="13">
    <source>
        <dbReference type="ARBA" id="ARBA00023136"/>
    </source>
</evidence>
<feature type="transmembrane region" description="Helical" evidence="17">
    <location>
        <begin position="172"/>
        <end position="189"/>
    </location>
</feature>
<comment type="caution">
    <text evidence="18">The sequence shown here is derived from an EMBL/GenBank/DDBJ whole genome shotgun (WGS) entry which is preliminary data.</text>
</comment>
<comment type="similarity">
    <text evidence="5">Belongs to the STT3 family.</text>
</comment>
<comment type="subcellular location">
    <subcellularLocation>
        <location evidence="3">Cell membrane</location>
        <topology evidence="3">Multi-pass membrane protein</topology>
    </subcellularLocation>
</comment>
<feature type="transmembrane region" description="Helical" evidence="17">
    <location>
        <begin position="440"/>
        <end position="457"/>
    </location>
</feature>
<reference evidence="18 19" key="1">
    <citation type="journal article" date="2016" name="ISME J.">
        <title>Chasing the elusive Euryarchaeota class WSA2: genomes reveal a uniquely fastidious methyl-reducing methanogen.</title>
        <authorList>
            <person name="Nobu M.K."/>
            <person name="Narihiro T."/>
            <person name="Kuroda K."/>
            <person name="Mei R."/>
            <person name="Liu W.T."/>
        </authorList>
    </citation>
    <scope>NUCLEOTIDE SEQUENCE [LARGE SCALE GENOMIC DNA]</scope>
    <source>
        <strain evidence="18">U1lsi0528_Bin055</strain>
    </source>
</reference>
<dbReference type="PANTHER" id="PTHR13872">
    <property type="entry name" value="DOLICHYL-DIPHOSPHOOLIGOSACCHARIDE--PROTEIN GLYCOSYLTRANSFERASE SUBUNIT"/>
    <property type="match status" value="1"/>
</dbReference>
<evidence type="ECO:0000256" key="7">
    <source>
        <dbReference type="ARBA" id="ARBA00022676"/>
    </source>
</evidence>
<keyword evidence="11" id="KW-0460">Magnesium</keyword>
<evidence type="ECO:0000256" key="16">
    <source>
        <dbReference type="ARBA" id="ARBA00034066"/>
    </source>
</evidence>
<evidence type="ECO:0000256" key="14">
    <source>
        <dbReference type="ARBA" id="ARBA00023211"/>
    </source>
</evidence>
<evidence type="ECO:0000256" key="3">
    <source>
        <dbReference type="ARBA" id="ARBA00004651"/>
    </source>
</evidence>
<dbReference type="InterPro" id="IPR003674">
    <property type="entry name" value="Oligo_trans_STT3"/>
</dbReference>
<evidence type="ECO:0000256" key="15">
    <source>
        <dbReference type="ARBA" id="ARBA00030679"/>
    </source>
</evidence>
<feature type="transmembrane region" description="Helical" evidence="17">
    <location>
        <begin position="196"/>
        <end position="211"/>
    </location>
</feature>
<feature type="transmembrane region" description="Helical" evidence="17">
    <location>
        <begin position="217"/>
        <end position="234"/>
    </location>
</feature>
<keyword evidence="10" id="KW-0479">Metal-binding</keyword>
<keyword evidence="8 18" id="KW-0808">Transferase</keyword>
<dbReference type="AlphaFoldDB" id="A0A150IY21"/>
<evidence type="ECO:0000313" key="18">
    <source>
        <dbReference type="EMBL" id="KYC49805.1"/>
    </source>
</evidence>
<dbReference type="GO" id="GO:0004576">
    <property type="term" value="F:oligosaccharyl transferase activity"/>
    <property type="evidence" value="ECO:0007669"/>
    <property type="project" value="InterPro"/>
</dbReference>
<evidence type="ECO:0000256" key="5">
    <source>
        <dbReference type="ARBA" id="ARBA00010810"/>
    </source>
</evidence>
<name>A0A150IY21_9EURY</name>
<organism evidence="18 19">
    <name type="scientific">Candidatus Methanofastidiosum methylothiophilum</name>
    <dbReference type="NCBI Taxonomy" id="1705564"/>
    <lineage>
        <taxon>Archaea</taxon>
        <taxon>Methanobacteriati</taxon>
        <taxon>Methanobacteriota</taxon>
        <taxon>Stenosarchaea group</taxon>
        <taxon>Candidatus Methanofastidiosia</taxon>
        <taxon>Candidatus Methanofastidiosales</taxon>
        <taxon>Candidatus Methanofastidiosaceae</taxon>
        <taxon>Candidatus Methanofastidiosum</taxon>
    </lineage>
</organism>
<feature type="transmembrane region" description="Helical" evidence="17">
    <location>
        <begin position="255"/>
        <end position="276"/>
    </location>
</feature>
<evidence type="ECO:0000256" key="10">
    <source>
        <dbReference type="ARBA" id="ARBA00022723"/>
    </source>
</evidence>
<evidence type="ECO:0000256" key="4">
    <source>
        <dbReference type="ARBA" id="ARBA00004922"/>
    </source>
</evidence>
<evidence type="ECO:0000256" key="17">
    <source>
        <dbReference type="SAM" id="Phobius"/>
    </source>
</evidence>
<dbReference type="STRING" id="1705564.APG08_01341"/>
<feature type="transmembrane region" description="Helical" evidence="17">
    <location>
        <begin position="361"/>
        <end position="380"/>
    </location>
</feature>
<dbReference type="UniPathway" id="UPA00378"/>
<keyword evidence="7" id="KW-0328">Glycosyltransferase</keyword>
<proteinExistence type="inferred from homology"/>
<comment type="cofactor">
    <cofactor evidence="1">
        <name>Mn(2+)</name>
        <dbReference type="ChEBI" id="CHEBI:29035"/>
    </cofactor>
</comment>
<evidence type="ECO:0000313" key="19">
    <source>
        <dbReference type="Proteomes" id="UP000075398"/>
    </source>
</evidence>
<dbReference type="EMBL" id="LNGC01000086">
    <property type="protein sequence ID" value="KYC49805.1"/>
    <property type="molecule type" value="Genomic_DNA"/>
</dbReference>
<feature type="transmembrane region" description="Helical" evidence="17">
    <location>
        <begin position="117"/>
        <end position="136"/>
    </location>
</feature>
<feature type="transmembrane region" description="Helical" evidence="17">
    <location>
        <begin position="387"/>
        <end position="403"/>
    </location>
</feature>
<evidence type="ECO:0000256" key="11">
    <source>
        <dbReference type="ARBA" id="ARBA00022842"/>
    </source>
</evidence>
<comment type="cofactor">
    <cofactor evidence="2">
        <name>Mg(2+)</name>
        <dbReference type="ChEBI" id="CHEBI:18420"/>
    </cofactor>
</comment>
<dbReference type="Proteomes" id="UP000075398">
    <property type="component" value="Unassembled WGS sequence"/>
</dbReference>
<feature type="transmembrane region" description="Helical" evidence="17">
    <location>
        <begin position="143"/>
        <end position="160"/>
    </location>
</feature>
<dbReference type="EC" id="2.4.99.21" evidence="6"/>
<evidence type="ECO:0000256" key="1">
    <source>
        <dbReference type="ARBA" id="ARBA00001936"/>
    </source>
</evidence>
<feature type="transmembrane region" description="Helical" evidence="17">
    <location>
        <begin position="409"/>
        <end position="428"/>
    </location>
</feature>
<gene>
    <name evidence="18" type="ORF">AMQ22_01568</name>
</gene>
<feature type="transmembrane region" description="Helical" evidence="17">
    <location>
        <begin position="25"/>
        <end position="45"/>
    </location>
</feature>
<keyword evidence="13 17" id="KW-0472">Membrane</keyword>
<evidence type="ECO:0000256" key="2">
    <source>
        <dbReference type="ARBA" id="ARBA00001946"/>
    </source>
</evidence>
<evidence type="ECO:0000256" key="6">
    <source>
        <dbReference type="ARBA" id="ARBA00012602"/>
    </source>
</evidence>
<dbReference type="PANTHER" id="PTHR13872:SF1">
    <property type="entry name" value="DOLICHYL-DIPHOSPHOOLIGOSACCHARIDE--PROTEIN GLYCOSYLTRANSFERASE SUBUNIT STT3B"/>
    <property type="match status" value="1"/>
</dbReference>
<evidence type="ECO:0000256" key="9">
    <source>
        <dbReference type="ARBA" id="ARBA00022692"/>
    </source>
</evidence>
<keyword evidence="14" id="KW-0464">Manganese</keyword>
<dbReference type="GO" id="GO:0046872">
    <property type="term" value="F:metal ion binding"/>
    <property type="evidence" value="ECO:0007669"/>
    <property type="project" value="UniProtKB-KW"/>
</dbReference>
<feature type="transmembrane region" description="Helical" evidence="17">
    <location>
        <begin position="309"/>
        <end position="328"/>
    </location>
</feature>
<keyword evidence="9 17" id="KW-0812">Transmembrane</keyword>
<comment type="pathway">
    <text evidence="4">Protein modification; protein glycosylation.</text>
</comment>
<protein>
    <recommendedName>
        <fullName evidence="6">dolichyl-phosphooligosaccharide-protein glycotransferase</fullName>
        <ecNumber evidence="6">2.4.99.21</ecNumber>
    </recommendedName>
    <alternativeName>
        <fullName evidence="15">Oligosaccharyl transferase</fullName>
    </alternativeName>
</protein>
<evidence type="ECO:0000256" key="12">
    <source>
        <dbReference type="ARBA" id="ARBA00022989"/>
    </source>
</evidence>
<dbReference type="GO" id="GO:0005886">
    <property type="term" value="C:plasma membrane"/>
    <property type="evidence" value="ECO:0007669"/>
    <property type="project" value="UniProtKB-SubCell"/>
</dbReference>
<evidence type="ECO:0000256" key="8">
    <source>
        <dbReference type="ARBA" id="ARBA00022679"/>
    </source>
</evidence>